<reference evidence="4" key="1">
    <citation type="submission" date="2022-11" db="UniProtKB">
        <authorList>
            <consortium name="WormBaseParasite"/>
        </authorList>
    </citation>
    <scope>IDENTIFICATION</scope>
</reference>
<dbReference type="PANTHER" id="PTHR45712">
    <property type="entry name" value="AGAP008170-PA"/>
    <property type="match status" value="1"/>
</dbReference>
<dbReference type="InterPro" id="IPR050333">
    <property type="entry name" value="SLRP"/>
</dbReference>
<organism evidence="3 4">
    <name type="scientific">Setaria digitata</name>
    <dbReference type="NCBI Taxonomy" id="48799"/>
    <lineage>
        <taxon>Eukaryota</taxon>
        <taxon>Metazoa</taxon>
        <taxon>Ecdysozoa</taxon>
        <taxon>Nematoda</taxon>
        <taxon>Chromadorea</taxon>
        <taxon>Rhabditida</taxon>
        <taxon>Spirurina</taxon>
        <taxon>Spiruromorpha</taxon>
        <taxon>Filarioidea</taxon>
        <taxon>Setariidae</taxon>
        <taxon>Setaria</taxon>
    </lineage>
</organism>
<keyword evidence="1" id="KW-0433">Leucine-rich repeat</keyword>
<accession>A0A915PKI3</accession>
<evidence type="ECO:0000256" key="1">
    <source>
        <dbReference type="ARBA" id="ARBA00022614"/>
    </source>
</evidence>
<keyword evidence="2" id="KW-0677">Repeat</keyword>
<dbReference type="PANTHER" id="PTHR45712:SF22">
    <property type="entry name" value="INSULIN-LIKE GROWTH FACTOR-BINDING PROTEIN COMPLEX ACID LABILE SUBUNIT"/>
    <property type="match status" value="1"/>
</dbReference>
<dbReference type="Pfam" id="PF00560">
    <property type="entry name" value="LRR_1"/>
    <property type="match status" value="1"/>
</dbReference>
<dbReference type="InterPro" id="IPR001611">
    <property type="entry name" value="Leu-rich_rpt"/>
</dbReference>
<dbReference type="PROSITE" id="PS51450">
    <property type="entry name" value="LRR"/>
    <property type="match status" value="2"/>
</dbReference>
<dbReference type="AlphaFoldDB" id="A0A915PKI3"/>
<name>A0A915PKI3_9BILA</name>
<evidence type="ECO:0000313" key="4">
    <source>
        <dbReference type="WBParaSite" id="sdigi.contig1188.g10259.t1"/>
    </source>
</evidence>
<dbReference type="SUPFAM" id="SSF52058">
    <property type="entry name" value="L domain-like"/>
    <property type="match status" value="1"/>
</dbReference>
<keyword evidence="3" id="KW-1185">Reference proteome</keyword>
<dbReference type="WBParaSite" id="sdigi.contig1188.g10259.t1">
    <property type="protein sequence ID" value="sdigi.contig1188.g10259.t1"/>
    <property type="gene ID" value="sdigi.contig1188.g10259"/>
</dbReference>
<protein>
    <submittedName>
        <fullName evidence="4">Uncharacterized protein</fullName>
    </submittedName>
</protein>
<dbReference type="Proteomes" id="UP000887581">
    <property type="component" value="Unplaced"/>
</dbReference>
<evidence type="ECO:0000256" key="2">
    <source>
        <dbReference type="ARBA" id="ARBA00022737"/>
    </source>
</evidence>
<sequence length="277" mass="31418">MKCPFHGLPNSLLHALTNLRSVYFNQLNIPNEKLILPEEFFQKNKRLEKLTIIDCNLETLPNSLLCDTPYIQVINVSHNWLRSARLGANTDNAIDNSDSLSLKCTSKAEQLIIFDLSYNRIRSINDNDLIELVAVRQLLLANNQINIINRNALKACALLQQLHINNNSIEELPIMPETVIHLDAAWNHLNIIPITIANLPNLLFLNVSGNAIDANTPFPIISSTLQTIDLSRNRLEFIPDNLFSSTSQQLQHLLLSDNRITQLELLIFQNYSNLLTP</sequence>
<proteinExistence type="predicted"/>
<dbReference type="SMART" id="SM00369">
    <property type="entry name" value="LRR_TYP"/>
    <property type="match status" value="3"/>
</dbReference>
<dbReference type="InterPro" id="IPR003591">
    <property type="entry name" value="Leu-rich_rpt_typical-subtyp"/>
</dbReference>
<dbReference type="Gene3D" id="3.80.10.10">
    <property type="entry name" value="Ribonuclease Inhibitor"/>
    <property type="match status" value="3"/>
</dbReference>
<dbReference type="InterPro" id="IPR032675">
    <property type="entry name" value="LRR_dom_sf"/>
</dbReference>
<evidence type="ECO:0000313" key="3">
    <source>
        <dbReference type="Proteomes" id="UP000887581"/>
    </source>
</evidence>